<dbReference type="AlphaFoldDB" id="A0A9D3NUE0"/>
<keyword evidence="3" id="KW-1185">Reference proteome</keyword>
<sequence>MVDSKDSEDSEDMVDSKDSEDMVDSKDSEDMVDSKDSEDTVDREDMRIVRTWWTVFARLDSDDNSMCEYTDI</sequence>
<feature type="region of interest" description="Disordered" evidence="1">
    <location>
        <begin position="1"/>
        <end position="42"/>
    </location>
</feature>
<gene>
    <name evidence="2" type="ORF">KOW79_006953</name>
</gene>
<dbReference type="Proteomes" id="UP000824219">
    <property type="component" value="Linkage Group LG08"/>
</dbReference>
<organism evidence="2 3">
    <name type="scientific">Hemibagrus wyckioides</name>
    <dbReference type="NCBI Taxonomy" id="337641"/>
    <lineage>
        <taxon>Eukaryota</taxon>
        <taxon>Metazoa</taxon>
        <taxon>Chordata</taxon>
        <taxon>Craniata</taxon>
        <taxon>Vertebrata</taxon>
        <taxon>Euteleostomi</taxon>
        <taxon>Actinopterygii</taxon>
        <taxon>Neopterygii</taxon>
        <taxon>Teleostei</taxon>
        <taxon>Ostariophysi</taxon>
        <taxon>Siluriformes</taxon>
        <taxon>Bagridae</taxon>
        <taxon>Hemibagrus</taxon>
    </lineage>
</organism>
<protein>
    <submittedName>
        <fullName evidence="2">Uncharacterized protein</fullName>
    </submittedName>
</protein>
<evidence type="ECO:0000256" key="1">
    <source>
        <dbReference type="SAM" id="MobiDB-lite"/>
    </source>
</evidence>
<accession>A0A9D3NUE0</accession>
<evidence type="ECO:0000313" key="2">
    <source>
        <dbReference type="EMBL" id="KAG7328779.1"/>
    </source>
</evidence>
<comment type="caution">
    <text evidence="2">The sequence shown here is derived from an EMBL/GenBank/DDBJ whole genome shotgun (WGS) entry which is preliminary data.</text>
</comment>
<feature type="compositionally biased region" description="Basic and acidic residues" evidence="1">
    <location>
        <begin position="14"/>
        <end position="42"/>
    </location>
</feature>
<evidence type="ECO:0000313" key="3">
    <source>
        <dbReference type="Proteomes" id="UP000824219"/>
    </source>
</evidence>
<reference evidence="2 3" key="1">
    <citation type="submission" date="2021-06" db="EMBL/GenBank/DDBJ databases">
        <title>Chromosome-level genome assembly of the red-tail catfish (Hemibagrus wyckioides).</title>
        <authorList>
            <person name="Shao F."/>
        </authorList>
    </citation>
    <scope>NUCLEOTIDE SEQUENCE [LARGE SCALE GENOMIC DNA]</scope>
    <source>
        <strain evidence="2">EC202008001</strain>
        <tissue evidence="2">Blood</tissue>
    </source>
</reference>
<dbReference type="EMBL" id="JAHKSW010000008">
    <property type="protein sequence ID" value="KAG7328779.1"/>
    <property type="molecule type" value="Genomic_DNA"/>
</dbReference>
<name>A0A9D3NUE0_9TELE</name>
<proteinExistence type="predicted"/>